<sequence>MNELQITELYGQRVLTTQQIADGYGAKTRTIVDNFNNNRNRFEEGKHFILLEGEYLRVFKRENENFGFAQNINKLYLWTEKGALLHAKSLGTDEAWDMYDILVDTYFKVQEEKQLPQTPEQQIALLAQGNVNLNKKVEQIENSVLDLTDRFGLPSNKAKVLQKKVASKVYMFTGGKYSNAHKKLGAKVFREFYKDLNNRFDVVKYSDIPLSRYDEATEYLDMWQPSFNTTLEIRGLNSQTSFDFEA</sequence>
<dbReference type="InterPro" id="IPR018873">
    <property type="entry name" value="KilA-N_DNA-bd_domain"/>
</dbReference>
<dbReference type="PATRIC" id="fig|1360.116.peg.507"/>
<dbReference type="Proteomes" id="UP000052991">
    <property type="component" value="Unassembled WGS sequence"/>
</dbReference>
<feature type="domain" description="ORF6C" evidence="2">
    <location>
        <begin position="122"/>
        <end position="233"/>
    </location>
</feature>
<evidence type="ECO:0000313" key="4">
    <source>
        <dbReference type="Proteomes" id="UP000052991"/>
    </source>
</evidence>
<comment type="caution">
    <text evidence="3">The sequence shown here is derived from an EMBL/GenBank/DDBJ whole genome shotgun (WGS) entry which is preliminary data.</text>
</comment>
<dbReference type="AlphaFoldDB" id="A0A0V8EVW8"/>
<reference evidence="4" key="1">
    <citation type="submission" date="2015-10" db="EMBL/GenBank/DDBJ databases">
        <title>Draft Genome Sequences of 11 Lactococcus lactis subspecies cremoris strains.</title>
        <authorList>
            <person name="Wels M."/>
            <person name="Backus L."/>
            <person name="Boekhorst J."/>
            <person name="Dijkstra A."/>
            <person name="Beerthuizen M."/>
            <person name="Kelly W."/>
            <person name="Siezen R."/>
            <person name="Bachmann H."/>
            <person name="Van Hijum S."/>
        </authorList>
    </citation>
    <scope>NUCLEOTIDE SEQUENCE [LARGE SCALE GENOMIC DNA]</scope>
    <source>
        <strain evidence="4">N42</strain>
    </source>
</reference>
<accession>A0A0V8EVW8</accession>
<evidence type="ECO:0000259" key="1">
    <source>
        <dbReference type="Pfam" id="PF10543"/>
    </source>
</evidence>
<dbReference type="Pfam" id="PF10543">
    <property type="entry name" value="ORF6N"/>
    <property type="match status" value="1"/>
</dbReference>
<evidence type="ECO:0000259" key="2">
    <source>
        <dbReference type="Pfam" id="PF10552"/>
    </source>
</evidence>
<dbReference type="RefSeq" id="WP_058212466.1">
    <property type="nucleotide sequence ID" value="NZ_JABRBQ010000003.1"/>
</dbReference>
<dbReference type="Pfam" id="PF10552">
    <property type="entry name" value="ORF6C"/>
    <property type="match status" value="1"/>
</dbReference>
<proteinExistence type="predicted"/>
<name>A0A0V8EVW8_LACLL</name>
<organism evidence="3 4">
    <name type="scientific">Lactococcus lactis subsp. lactis</name>
    <name type="common">Streptococcus lactis</name>
    <dbReference type="NCBI Taxonomy" id="1360"/>
    <lineage>
        <taxon>Bacteria</taxon>
        <taxon>Bacillati</taxon>
        <taxon>Bacillota</taxon>
        <taxon>Bacilli</taxon>
        <taxon>Lactobacillales</taxon>
        <taxon>Streptococcaceae</taxon>
        <taxon>Lactococcus</taxon>
    </lineage>
</organism>
<dbReference type="InterPro" id="IPR018878">
    <property type="entry name" value="ORF6C_dom"/>
</dbReference>
<dbReference type="EMBL" id="LKLW01000008">
    <property type="protein sequence ID" value="KSU29992.1"/>
    <property type="molecule type" value="Genomic_DNA"/>
</dbReference>
<protein>
    <submittedName>
        <fullName evidence="3">Phage antirepressor protein</fullName>
    </submittedName>
</protein>
<evidence type="ECO:0000313" key="3">
    <source>
        <dbReference type="EMBL" id="KSU29992.1"/>
    </source>
</evidence>
<feature type="domain" description="KilA-N DNA-binding" evidence="1">
    <location>
        <begin position="5"/>
        <end position="89"/>
    </location>
</feature>
<gene>
    <name evidence="3" type="ORF">N42_0378</name>
</gene>